<dbReference type="Proteomes" id="UP000269148">
    <property type="component" value="Unassembled WGS sequence"/>
</dbReference>
<comment type="similarity">
    <text evidence="2">Belongs to the monovalent cation:proton antiporter 2 (CPA2) transporter (TC 2.A.37) family.</text>
</comment>
<name>A0A3L8GK96_STRIN</name>
<evidence type="ECO:0000313" key="14">
    <source>
        <dbReference type="Proteomes" id="UP000269148"/>
    </source>
</evidence>
<reference evidence="13 14" key="1">
    <citation type="submission" date="2018-06" db="EMBL/GenBank/DDBJ databases">
        <title>Mutators as drivers of adaptation in pathogenic bacteria and a risk factor for host jumps and vaccine escape.</title>
        <authorList>
            <person name="Barnes A.C."/>
            <person name="Silayeva O."/>
        </authorList>
    </citation>
    <scope>NUCLEOTIDE SEQUENCE [LARGE SCALE GENOMIC DNA]</scope>
    <source>
        <strain evidence="13 14">QMA0445</strain>
    </source>
</reference>
<evidence type="ECO:0000256" key="4">
    <source>
        <dbReference type="ARBA" id="ARBA00022449"/>
    </source>
</evidence>
<evidence type="ECO:0000256" key="9">
    <source>
        <dbReference type="ARBA" id="ARBA00023136"/>
    </source>
</evidence>
<accession>A0A3L8GK96</accession>
<evidence type="ECO:0000259" key="12">
    <source>
        <dbReference type="Pfam" id="PF00999"/>
    </source>
</evidence>
<feature type="transmembrane region" description="Helical" evidence="11">
    <location>
        <begin position="177"/>
        <end position="199"/>
    </location>
</feature>
<protein>
    <submittedName>
        <fullName evidence="13">Cation:proton antiporter</fullName>
    </submittedName>
</protein>
<dbReference type="PANTHER" id="PTHR43562">
    <property type="entry name" value="NAPA-TYPE SODIUM/HYDROGEN ANTIPORTER"/>
    <property type="match status" value="1"/>
</dbReference>
<dbReference type="GeneID" id="35766301"/>
<proteinExistence type="inferred from homology"/>
<feature type="transmembrane region" description="Helical" evidence="11">
    <location>
        <begin position="291"/>
        <end position="311"/>
    </location>
</feature>
<feature type="transmembrane region" description="Helical" evidence="11">
    <location>
        <begin position="27"/>
        <end position="47"/>
    </location>
</feature>
<feature type="transmembrane region" description="Helical" evidence="11">
    <location>
        <begin position="83"/>
        <end position="102"/>
    </location>
</feature>
<keyword evidence="3" id="KW-0813">Transport</keyword>
<evidence type="ECO:0000256" key="10">
    <source>
        <dbReference type="ARBA" id="ARBA00023201"/>
    </source>
</evidence>
<dbReference type="Pfam" id="PF00999">
    <property type="entry name" value="Na_H_Exchanger"/>
    <property type="match status" value="1"/>
</dbReference>
<comment type="caution">
    <text evidence="13">The sequence shown here is derived from an EMBL/GenBank/DDBJ whole genome shotgun (WGS) entry which is preliminary data.</text>
</comment>
<feature type="domain" description="Cation/H+ exchanger transmembrane" evidence="12">
    <location>
        <begin position="11"/>
        <end position="375"/>
    </location>
</feature>
<dbReference type="EMBL" id="QLQD01000047">
    <property type="protein sequence ID" value="RLU57073.1"/>
    <property type="molecule type" value="Genomic_DNA"/>
</dbReference>
<dbReference type="GO" id="GO:0015297">
    <property type="term" value="F:antiporter activity"/>
    <property type="evidence" value="ECO:0007669"/>
    <property type="project" value="UniProtKB-KW"/>
</dbReference>
<evidence type="ECO:0000256" key="5">
    <source>
        <dbReference type="ARBA" id="ARBA00022692"/>
    </source>
</evidence>
<keyword evidence="4" id="KW-0050">Antiport</keyword>
<dbReference type="RefSeq" id="WP_003099638.1">
    <property type="nucleotide sequence ID" value="NZ_CP010783.1"/>
</dbReference>
<feature type="transmembrane region" description="Helical" evidence="11">
    <location>
        <begin position="59"/>
        <end position="77"/>
    </location>
</feature>
<evidence type="ECO:0000256" key="8">
    <source>
        <dbReference type="ARBA" id="ARBA00023065"/>
    </source>
</evidence>
<dbReference type="GO" id="GO:1902600">
    <property type="term" value="P:proton transmembrane transport"/>
    <property type="evidence" value="ECO:0007669"/>
    <property type="project" value="InterPro"/>
</dbReference>
<dbReference type="OrthoDB" id="9793589at2"/>
<feature type="transmembrane region" description="Helical" evidence="11">
    <location>
        <begin position="351"/>
        <end position="372"/>
    </location>
</feature>
<keyword evidence="8" id="KW-0406">Ion transport</keyword>
<feature type="transmembrane region" description="Helical" evidence="11">
    <location>
        <begin position="219"/>
        <end position="249"/>
    </location>
</feature>
<dbReference type="GO" id="GO:0006814">
    <property type="term" value="P:sodium ion transport"/>
    <property type="evidence" value="ECO:0007669"/>
    <property type="project" value="UniProtKB-KW"/>
</dbReference>
<comment type="subcellular location">
    <subcellularLocation>
        <location evidence="1">Membrane</location>
        <topology evidence="1">Multi-pass membrane protein</topology>
    </subcellularLocation>
</comment>
<feature type="transmembrane region" description="Helical" evidence="11">
    <location>
        <begin position="114"/>
        <end position="132"/>
    </location>
</feature>
<keyword evidence="6 11" id="KW-1133">Transmembrane helix</keyword>
<evidence type="ECO:0000256" key="7">
    <source>
        <dbReference type="ARBA" id="ARBA00023053"/>
    </source>
</evidence>
<keyword evidence="7" id="KW-0915">Sodium</keyword>
<evidence type="ECO:0000313" key="13">
    <source>
        <dbReference type="EMBL" id="RLU57073.1"/>
    </source>
</evidence>
<feature type="transmembrane region" description="Helical" evidence="11">
    <location>
        <begin position="144"/>
        <end position="165"/>
    </location>
</feature>
<keyword evidence="10" id="KW-0739">Sodium transport</keyword>
<evidence type="ECO:0000256" key="6">
    <source>
        <dbReference type="ARBA" id="ARBA00022989"/>
    </source>
</evidence>
<gene>
    <name evidence="13" type="ORF">DIY07_05190</name>
</gene>
<keyword evidence="9 11" id="KW-0472">Membrane</keyword>
<dbReference type="InterPro" id="IPR038770">
    <property type="entry name" value="Na+/solute_symporter_sf"/>
</dbReference>
<feature type="transmembrane region" description="Helical" evidence="11">
    <location>
        <begin position="261"/>
        <end position="279"/>
    </location>
</feature>
<sequence>MHELFQITIILISSFLAIEISKKIGIPAVVGQLLMGILISPAILNLVHQGEMIHFLAELGVILLMFLAGLEADFGLLKKYLKPSLVVALSGVVIPVGVFYVITQFFGYGLETSLFYGIVFAATSVSITVEVLQEYNKVQTNTGAVILGAAVADDILAVLLLSFFISTTGSNGTSSTLLLQVLAQVFFLAFLMLLVKYLVPALYQFTAKIKYFKKDTFLALLICFIMSILATNVGMSSVIGSFFAGLAIGQTQKAEQITHEIADFAYMFFIPIFFASIALPLKLDGLVSEFGLILLFTILAVLTKLLPGYYVGRKFHFSKKDSLTIGGGMVSRGEMALIIVQIGLAEKLISNAIYSSLVIVVILSTIIAPFILKISFKEAN</sequence>
<dbReference type="InterPro" id="IPR006153">
    <property type="entry name" value="Cation/H_exchanger_TM"/>
</dbReference>
<keyword evidence="5 11" id="KW-0812">Transmembrane</keyword>
<dbReference type="Gene3D" id="1.20.1530.20">
    <property type="match status" value="1"/>
</dbReference>
<evidence type="ECO:0000256" key="3">
    <source>
        <dbReference type="ARBA" id="ARBA00022448"/>
    </source>
</evidence>
<dbReference type="PANTHER" id="PTHR43562:SF3">
    <property type="entry name" value="SODIUM ION_PROTON EXCHANGER (EUROFUNG)"/>
    <property type="match status" value="1"/>
</dbReference>
<dbReference type="GO" id="GO:0016020">
    <property type="term" value="C:membrane"/>
    <property type="evidence" value="ECO:0007669"/>
    <property type="project" value="UniProtKB-SubCell"/>
</dbReference>
<dbReference type="KEGG" id="siz:SI82_05020"/>
<organism evidence="13 14">
    <name type="scientific">Streptococcus iniae</name>
    <name type="common">Streptococcus shiloi</name>
    <dbReference type="NCBI Taxonomy" id="1346"/>
    <lineage>
        <taxon>Bacteria</taxon>
        <taxon>Bacillati</taxon>
        <taxon>Bacillota</taxon>
        <taxon>Bacilli</taxon>
        <taxon>Lactobacillales</taxon>
        <taxon>Streptococcaceae</taxon>
        <taxon>Streptococcus</taxon>
    </lineage>
</organism>
<evidence type="ECO:0000256" key="11">
    <source>
        <dbReference type="SAM" id="Phobius"/>
    </source>
</evidence>
<dbReference type="STRING" id="1346.BMF34_04915"/>
<dbReference type="AlphaFoldDB" id="A0A3L8GK96"/>
<evidence type="ECO:0000256" key="1">
    <source>
        <dbReference type="ARBA" id="ARBA00004141"/>
    </source>
</evidence>
<evidence type="ECO:0000256" key="2">
    <source>
        <dbReference type="ARBA" id="ARBA00005551"/>
    </source>
</evidence>
<dbReference type="SMR" id="A0A3L8GK96"/>